<dbReference type="InterPro" id="IPR025959">
    <property type="entry name" value="Winged_HTH_dom"/>
</dbReference>
<dbReference type="InterPro" id="IPR047655">
    <property type="entry name" value="Transpos_IS630-like"/>
</dbReference>
<dbReference type="InterPro" id="IPR036397">
    <property type="entry name" value="RNaseH_sf"/>
</dbReference>
<proteinExistence type="predicted"/>
<feature type="domain" description="Winged helix-turn helix" evidence="2">
    <location>
        <begin position="108"/>
        <end position="165"/>
    </location>
</feature>
<comment type="caution">
    <text evidence="3">The sequence shown here is derived from an EMBL/GenBank/DDBJ whole genome shotgun (WGS) entry which is preliminary data.</text>
</comment>
<dbReference type="Pfam" id="PF13551">
    <property type="entry name" value="HTH_29"/>
    <property type="match status" value="1"/>
</dbReference>
<evidence type="ECO:0000259" key="2">
    <source>
        <dbReference type="Pfam" id="PF13592"/>
    </source>
</evidence>
<dbReference type="Pfam" id="PF13592">
    <property type="entry name" value="HTH_33"/>
    <property type="match status" value="1"/>
</dbReference>
<dbReference type="SUPFAM" id="SSF46689">
    <property type="entry name" value="Homeodomain-like"/>
    <property type="match status" value="1"/>
</dbReference>
<dbReference type="Pfam" id="PF13358">
    <property type="entry name" value="DDE_3"/>
    <property type="match status" value="1"/>
</dbReference>
<sequence>MASAIPLRSDFNGPALRELAKTTKHAAQARRLLALAEIYDGGSRSDAARIGGVTLQIVRDWVLRFNARGAAGLITGKAPGNRHKLNNVQRQALAKIVESGPIPAIHGVVRWRRKDLVRWIFEQFRISLDETTLGRALKALGFAKLSARPRHYAQNEFEVDAFKKNFPAALAAIRAGLPKGTEIELWWQDEARIGQKNKVTRRWARRGKRPSAPHDQRTMWAYIFGAICPKKGKGAGLVLPYCDTGSMNQHLHEIAEAVDPGAHAVLILDQAGWHSTPKLVVPDNITLLFLPPRSPELNPVENVWQFIRDNWLSNRIFADYDDIVAHCCDAWNKLVDQPWKIISIGMRDWAHEF</sequence>
<dbReference type="Gene3D" id="3.30.420.10">
    <property type="entry name" value="Ribonuclease H-like superfamily/Ribonuclease H"/>
    <property type="match status" value="1"/>
</dbReference>
<dbReference type="RefSeq" id="WP_163046402.1">
    <property type="nucleotide sequence ID" value="NZ_JAAAMJ010000077.1"/>
</dbReference>
<dbReference type="Proteomes" id="UP000476332">
    <property type="component" value="Unassembled WGS sequence"/>
</dbReference>
<keyword evidence="4" id="KW-1185">Reference proteome</keyword>
<evidence type="ECO:0000259" key="1">
    <source>
        <dbReference type="Pfam" id="PF13358"/>
    </source>
</evidence>
<dbReference type="InterPro" id="IPR038717">
    <property type="entry name" value="Tc1-like_DDE_dom"/>
</dbReference>
<feature type="domain" description="Tc1-like transposase DDE" evidence="1">
    <location>
        <begin position="185"/>
        <end position="323"/>
    </location>
</feature>
<name>A0A6L9MPS4_9HYPH</name>
<reference evidence="3 4" key="1">
    <citation type="submission" date="2020-01" db="EMBL/GenBank/DDBJ databases">
        <title>Genomes of bacteria type strains.</title>
        <authorList>
            <person name="Chen J."/>
            <person name="Zhu S."/>
            <person name="Chen J."/>
        </authorList>
    </citation>
    <scope>NUCLEOTIDE SEQUENCE [LARGE SCALE GENOMIC DNA]</scope>
    <source>
        <strain evidence="3 4">KCTC 52919</strain>
    </source>
</reference>
<dbReference type="NCBIfam" id="NF033545">
    <property type="entry name" value="transpos_IS630"/>
    <property type="match status" value="1"/>
</dbReference>
<dbReference type="GO" id="GO:0003676">
    <property type="term" value="F:nucleic acid binding"/>
    <property type="evidence" value="ECO:0007669"/>
    <property type="project" value="InterPro"/>
</dbReference>
<gene>
    <name evidence="3" type="ORF">GTW51_23310</name>
</gene>
<evidence type="ECO:0000313" key="4">
    <source>
        <dbReference type="Proteomes" id="UP000476332"/>
    </source>
</evidence>
<accession>A0A6L9MPS4</accession>
<dbReference type="AlphaFoldDB" id="A0A6L9MPS4"/>
<organism evidence="3 4">
    <name type="scientific">Aurantimonas aggregata</name>
    <dbReference type="NCBI Taxonomy" id="2047720"/>
    <lineage>
        <taxon>Bacteria</taxon>
        <taxon>Pseudomonadati</taxon>
        <taxon>Pseudomonadota</taxon>
        <taxon>Alphaproteobacteria</taxon>
        <taxon>Hyphomicrobiales</taxon>
        <taxon>Aurantimonadaceae</taxon>
        <taxon>Aurantimonas</taxon>
    </lineage>
</organism>
<evidence type="ECO:0000313" key="3">
    <source>
        <dbReference type="EMBL" id="NDV89560.1"/>
    </source>
</evidence>
<protein>
    <submittedName>
        <fullName evidence="3">IS630 family transposase</fullName>
    </submittedName>
</protein>
<dbReference type="EMBL" id="JAAAMJ010000077">
    <property type="protein sequence ID" value="NDV89560.1"/>
    <property type="molecule type" value="Genomic_DNA"/>
</dbReference>
<dbReference type="InterPro" id="IPR009057">
    <property type="entry name" value="Homeodomain-like_sf"/>
</dbReference>